<feature type="region of interest" description="Disordered" evidence="1">
    <location>
        <begin position="1"/>
        <end position="29"/>
    </location>
</feature>
<keyword evidence="3" id="KW-1185">Reference proteome</keyword>
<dbReference type="RefSeq" id="WP_168102686.1">
    <property type="nucleotide sequence ID" value="NZ_JAATEN010000011.1"/>
</dbReference>
<name>A0ABX1C031_9ACTN</name>
<protein>
    <submittedName>
        <fullName evidence="2">Uncharacterized protein</fullName>
    </submittedName>
</protein>
<proteinExistence type="predicted"/>
<gene>
    <name evidence="2" type="ORF">HCK00_16335</name>
</gene>
<reference evidence="2 3" key="1">
    <citation type="submission" date="2020-03" db="EMBL/GenBank/DDBJ databases">
        <title>WGS of actinomycetes isolated from Thailand.</title>
        <authorList>
            <person name="Thawai C."/>
        </authorList>
    </citation>
    <scope>NUCLEOTIDE SEQUENCE [LARGE SCALE GENOMIC DNA]</scope>
    <source>
        <strain evidence="2 3">PLAI 1-29</strain>
    </source>
</reference>
<evidence type="ECO:0000313" key="2">
    <source>
        <dbReference type="EMBL" id="NJQ02060.1"/>
    </source>
</evidence>
<evidence type="ECO:0000313" key="3">
    <source>
        <dbReference type="Proteomes" id="UP000695264"/>
    </source>
</evidence>
<comment type="caution">
    <text evidence="2">The sequence shown here is derived from an EMBL/GenBank/DDBJ whole genome shotgun (WGS) entry which is preliminary data.</text>
</comment>
<evidence type="ECO:0000256" key="1">
    <source>
        <dbReference type="SAM" id="MobiDB-lite"/>
    </source>
</evidence>
<feature type="compositionally biased region" description="Basic and acidic residues" evidence="1">
    <location>
        <begin position="8"/>
        <end position="19"/>
    </location>
</feature>
<dbReference type="EMBL" id="JAATEN010000011">
    <property type="protein sequence ID" value="NJQ02060.1"/>
    <property type="molecule type" value="Genomic_DNA"/>
</dbReference>
<sequence length="70" mass="7711">MSTSIRRSLGDPETVRETPGKGSIEVWKPENGNINYRNFSPSGGKGDATIDFTGDLQYALGFMHFHAVHD</sequence>
<dbReference type="Proteomes" id="UP000695264">
    <property type="component" value="Unassembled WGS sequence"/>
</dbReference>
<accession>A0ABX1C031</accession>
<organism evidence="2 3">
    <name type="scientific">Streptomyces zingiberis</name>
    <dbReference type="NCBI Taxonomy" id="2053010"/>
    <lineage>
        <taxon>Bacteria</taxon>
        <taxon>Bacillati</taxon>
        <taxon>Actinomycetota</taxon>
        <taxon>Actinomycetes</taxon>
        <taxon>Kitasatosporales</taxon>
        <taxon>Streptomycetaceae</taxon>
        <taxon>Streptomyces</taxon>
    </lineage>
</organism>